<dbReference type="Pfam" id="PF00400">
    <property type="entry name" value="WD40"/>
    <property type="match status" value="2"/>
</dbReference>
<dbReference type="EMBL" id="AKCR02000159">
    <property type="protein sequence ID" value="PKK19187.1"/>
    <property type="molecule type" value="Genomic_DNA"/>
</dbReference>
<feature type="region of interest" description="Disordered" evidence="15">
    <location>
        <begin position="2139"/>
        <end position="2198"/>
    </location>
</feature>
<dbReference type="GO" id="GO:0005814">
    <property type="term" value="C:centriole"/>
    <property type="evidence" value="ECO:0007669"/>
    <property type="project" value="UniProtKB-SubCell"/>
</dbReference>
<dbReference type="InterPro" id="IPR011990">
    <property type="entry name" value="TPR-like_helical_dom_sf"/>
</dbReference>
<dbReference type="PANTHER" id="PTHR44314:SF1">
    <property type="entry name" value="CILIA- AND FLAGELLA-ASSOCIATED PROTEIN 70"/>
    <property type="match status" value="1"/>
</dbReference>
<evidence type="ECO:0000256" key="2">
    <source>
        <dbReference type="ARBA" id="ARBA00004607"/>
    </source>
</evidence>
<feature type="region of interest" description="Disordered" evidence="15">
    <location>
        <begin position="1421"/>
        <end position="1442"/>
    </location>
</feature>
<comment type="subcellular location">
    <subcellularLocation>
        <location evidence="2">Cytoplasm</location>
        <location evidence="2">Cytoskeleton</location>
        <location evidence="2">Microtubule organizing center</location>
        <location evidence="2">Centrosome</location>
        <location evidence="2">Centriolar satellite</location>
    </subcellularLocation>
    <subcellularLocation>
        <location evidence="1">Cytoplasm</location>
        <location evidence="1">Cytoskeleton</location>
        <location evidence="1">Microtubule organizing center</location>
        <location evidence="1">Centrosome</location>
        <location evidence="1">Centriole</location>
    </subcellularLocation>
</comment>
<dbReference type="SMART" id="SM00028">
    <property type="entry name" value="TPR"/>
    <property type="match status" value="8"/>
</dbReference>
<comment type="similarity">
    <text evidence="11">Belongs to the WD repeat WDR90/POC16 family.</text>
</comment>
<sequence length="2928" mass="322524">MSEGPDTRPVAGQGEPGSNVSPEEIAAEETSHGPSSRSRIAELFWSSPPREWANPQQGSSARPKSRWWWQAMEVPVGLPSRKDSSALGIAAALPSESQPTPAKPVQVTVLEAQNLKSIKSDASVTLVRVEYNGAVLGDSCQTQVLPDGTANYNFTTSFECSPSGPNSLDSIVQNLVLLTVIEVHKEKKQKEKTVPLGQAVVDLLPLLQGQCSFKVLAPLYAVPASPLESVQLEAKGGLEVTVCTEEPLLSATQLSDGNLLSVTLEAAYSVPEAFAAAGPLQNFMACLQVPAAGEKEFPLLFMNGILKPAGEKEPLPRPKKWPLANIMAPGALSIPNSFIVGGPYEDEDGELNKREDMEFRIQAESTKRVVWDVERRCYLDPAAVVILQKRIAECRYWPVEVCRVSVGSPSKGKTSKADKGDEDKQISFHGVAYVNMVPLLCPGVKQIRGAFRVFAYHSSEVFEKTKSQHSVFRDLRKLSLSKEGLWTPGIGSPLSSAVHSKIQKEDKITKDPTRRMSNLLKIPLPDAIAETENVTSLSLDGQQYIEAETFLVMEIKLDKALVPKRSREELTSRVSQMIPPRPPLPARTEGAKKAVEYYHNHVTSIAVAILSEYHELFGKQLPDRGAIDPQTLQEQKRQLNLELNRSGKYFAFKEQLKYAVVKIVREKYLKTTAFETQEQLQAFLSELYVYLVDQMHVALNQLLFEETAPPAPPPRVTEDQLWLFAREAEVNKDYKLAALYHQQRVAQDQCNIQYRLDYGIFCLLLEERMKAQECFREALSLDPHHVQSLLLCGIVAVMLQHCEEAEIFFEDACCLEPSNVVAWTLSGLFYELQDNNIQAEMAFREAKKLLQAQLAKERSIPEAVEGEGGEKPISAADVKSPSPSPEERSPEGVPNGSADKLPETAEHAQDCTAPKEEATAPEAAPKAPSPGSGLSQPPCTIFMKTVEFLMKVNAVQLTLAQTYLLKEDFSKCDECLCEAININYLNPNVWAQKGHLCYQKGNFHEAKECYERAIGFVEDAADMHFIYLRLGSIYLEEKEYGQAKQTYLLACKNSASCLTWLGVGIACYRLEEMVEAEDALSEANALNNTNAEVWGYLALICLQGGREREAEQCYKYSVKLGLRNDALLREIRAAQQRHFRVEEWKRSAREGDVTALTDTRLKGTVYRIRGSSPASSYLQLPRTGTQSLGLAGRYLYLLFRPLPRKHFVIHLDVTTEEHQVVRISFSTLFKEFKSTATWLQFPFVCGAAAGSVNDRTARTSRRDLMGAAPADVHWTCLVLDLRSILSLYRVTFSEARQADLACRGIAPMPREMAFPVPKGGKWHDLYDYIRFPPEGSKLLYDSIQKSCLAPAAGDQVSEDTAHQPPQSVMLTKAVRDRLSLVHQITSPKAMPRRCPVITKSIPEVHLMAPGPPRAGPAVEQELEKNQRPHSMGDTGQSPAVSDGGIHVYAHQQSERTVQAMHASSKERLLPDPILKLRTIIGFGGCSTKWALWTRNNAAVVYPCHAVIVTLQIQTGEQRFFIGHTDKVSALAFNGSSTLLASAQAGSLSVVRVWDFPTGTCLSVFKSHVRSVLSLSFSYSGTVLCGVGKDGHGKTMVVVWNTAQVSRGGEVAMLAKAHTDVDIQALKIAFFDDTRMVSCGRDNIRLWRVRNGALRSCPLDLGEYHSLEFSDLAFEEGHVAEREPEDRTLFVCSRSGHVLEVDYKNVCVRSARRLLPAQPRGCPRQHQAGSGAGPGIAINSISLSSAFCATGSEDGYLRLWPLDFSAVVLEAEHEAPVSSVCISRDSRKVLCTTTAGNLGYLDIQSQDYNTLMRSHEDSVLAFSVEGIWNQMATVSQDSTIRVWDLTSMQQLYDFTAAEEMPCAVAFHPTQQILACGFDSGMVRTFSLADSDLLVEHKQHRTVIIGLTFSPDGNFMFSSCLQGTLALYNCMVQKSHVLRVLGNVVARDAGNGPDALVVSGDSHLLAFVGPSKYVVTVMEACSLDELLRVDISILDSNSTALDSAVRVYFAPVSQGELLVSTSSNKILVLDVKTGRLVREVSPVHKLSCSSLALSKDGRYLLTAGDKVIKVWDYQMRFDISFQVYIGHSEPVRQVAFTPDQRQVISVGDAIFLWDFLALPAERSPPERAHSCESSLLLGAEESSEKLKDTSETPRQTVPLPLLSSPPCLDVSSVHQAGHESISSESDKEEEAGLRDSSKTVVNGDTGASVLVVESVRNEELVVVRPKVRQESSRSPGESANEPSKETKSPKSQCSVRPDSYRHFTPRFKASVLPQSFLSPPAGSEALKLKAVIGYNGNGRGNMVWNPDTGFFAYSCGCIIVVEDLHSGSQNHWLGHAEEVSTLAVSHDAQVLASASGNRNEDSHCQICIWNIQDGVCTANLFHHKTQVQAMAFSRDDRFLVTLGDYSDRTIALWNTYTYELMSSTCISEPVHDVAFSPFSHRELACVGKGAIMFWLLEQQGTDVNLRVHRAPAPAVLGPVELTSLCYGADALLYSGTNSGHICVWDTETNHCFMTWEADEGEIGVLLCRHNRLVSGSNTKRIRLWEVTAVQELRLKGPDARSSSVLLQHEIALDGTIVSAAFDDSLEMGIVGSTAGTLWYINWTENASIRLISGHKNKVTEVCFSPDETHCVTCGEDGSVRIWSLGSMELVVQFQVLNQSCQCLAWEPHPIVAWGAESQHVVAGYSDGTIRVFNISRTEMELKMHPHAAALTAIAYSTDGEIILSGSKDGLVAVSSSHTGMTLRVLADHKGSPITVLQCIRKQYRDFGVEGSELWLATSLDRRVSVWASDWLKDKCELLDWLSFPAPASPEGLSSLPPSLAAFCPWEPSTLVYVGFGMQKEALFYSLRKKQVVERISLPYFATSLSLSPAACFMAVGFGERLLRLLRCPTSDVQDYAGHDDAVHLCRFAPSGCRLLTASHSAVLLWELTGS</sequence>
<keyword evidence="5" id="KW-0493">Microtubule</keyword>
<dbReference type="SUPFAM" id="SSF48452">
    <property type="entry name" value="TPR-like"/>
    <property type="match status" value="1"/>
</dbReference>
<keyword evidence="8 14" id="KW-0802">TPR repeat</keyword>
<feature type="compositionally biased region" description="Low complexity" evidence="15">
    <location>
        <begin position="2155"/>
        <end position="2181"/>
    </location>
</feature>
<dbReference type="PROSITE" id="PS50294">
    <property type="entry name" value="WD_REPEATS_REGION"/>
    <property type="match status" value="2"/>
</dbReference>
<dbReference type="InterPro" id="IPR052628">
    <property type="entry name" value="CFAP70"/>
</dbReference>
<dbReference type="InterPro" id="IPR055440">
    <property type="entry name" value="Beta-prop_WDR90_4th"/>
</dbReference>
<feature type="compositionally biased region" description="Low complexity" evidence="15">
    <location>
        <begin position="920"/>
        <end position="933"/>
    </location>
</feature>
<evidence type="ECO:0000256" key="9">
    <source>
        <dbReference type="ARBA" id="ARBA00023212"/>
    </source>
</evidence>
<dbReference type="SUPFAM" id="SSF50998">
    <property type="entry name" value="Quinoprotein alcohol dehydrogenase-like"/>
    <property type="match status" value="2"/>
</dbReference>
<dbReference type="FunFam" id="2.130.10.10:FF:000590">
    <property type="entry name" value="WD repeat domain 90"/>
    <property type="match status" value="1"/>
</dbReference>
<evidence type="ECO:0000256" key="12">
    <source>
        <dbReference type="ARBA" id="ARBA00070509"/>
    </source>
</evidence>
<feature type="compositionally biased region" description="Polar residues" evidence="15">
    <location>
        <begin position="2230"/>
        <end position="2239"/>
    </location>
</feature>
<evidence type="ECO:0000256" key="1">
    <source>
        <dbReference type="ARBA" id="ARBA00004114"/>
    </source>
</evidence>
<accession>A0A2I0LP34</accession>
<feature type="repeat" description="TPR" evidence="14">
    <location>
        <begin position="987"/>
        <end position="1020"/>
    </location>
</feature>
<feature type="compositionally biased region" description="Basic and acidic residues" evidence="15">
    <location>
        <begin position="2140"/>
        <end position="2149"/>
    </location>
</feature>
<dbReference type="Gene3D" id="2.130.10.10">
    <property type="entry name" value="YVTN repeat-like/Quinoprotein amine dehydrogenase"/>
    <property type="match status" value="7"/>
</dbReference>
<evidence type="ECO:0000256" key="4">
    <source>
        <dbReference type="ARBA" id="ARBA00022574"/>
    </source>
</evidence>
<dbReference type="FunFam" id="2.130.10.10:FF:003525">
    <property type="entry name" value="WD repeat domain 90"/>
    <property type="match status" value="1"/>
</dbReference>
<dbReference type="InterPro" id="IPR011047">
    <property type="entry name" value="Quinoprotein_ADH-like_sf"/>
</dbReference>
<keyword evidence="9" id="KW-0206">Cytoskeleton</keyword>
<evidence type="ECO:0000313" key="20">
    <source>
        <dbReference type="EMBL" id="PKK19187.1"/>
    </source>
</evidence>
<feature type="domain" description="CFA20" evidence="16">
    <location>
        <begin position="1140"/>
        <end position="1243"/>
    </location>
</feature>
<dbReference type="PROSITE" id="PS50082">
    <property type="entry name" value="WD_REPEATS_2"/>
    <property type="match status" value="3"/>
</dbReference>
<evidence type="ECO:0000259" key="19">
    <source>
        <dbReference type="Pfam" id="PF23409"/>
    </source>
</evidence>
<feature type="region of interest" description="Disordered" evidence="15">
    <location>
        <begin position="859"/>
        <end position="934"/>
    </location>
</feature>
<evidence type="ECO:0000259" key="17">
    <source>
        <dbReference type="Pfam" id="PF23342"/>
    </source>
</evidence>
<feature type="repeat" description="WD" evidence="13">
    <location>
        <begin position="1811"/>
        <end position="1852"/>
    </location>
</feature>
<dbReference type="InterPro" id="IPR007714">
    <property type="entry name" value="CFA20_dom"/>
</dbReference>
<dbReference type="GO" id="GO:0070062">
    <property type="term" value="C:extracellular exosome"/>
    <property type="evidence" value="ECO:0007669"/>
    <property type="project" value="TreeGrafter"/>
</dbReference>
<dbReference type="Proteomes" id="UP000053872">
    <property type="component" value="Unassembled WGS sequence"/>
</dbReference>
<evidence type="ECO:0000256" key="11">
    <source>
        <dbReference type="ARBA" id="ARBA00061300"/>
    </source>
</evidence>
<dbReference type="Pfam" id="PF23393">
    <property type="entry name" value="Beta-prop_WDR90_POC16_2nd"/>
    <property type="match status" value="1"/>
</dbReference>
<evidence type="ECO:0000259" key="16">
    <source>
        <dbReference type="Pfam" id="PF05018"/>
    </source>
</evidence>
<feature type="compositionally biased region" description="Basic and acidic residues" evidence="15">
    <location>
        <begin position="900"/>
        <end position="918"/>
    </location>
</feature>
<evidence type="ECO:0000256" key="6">
    <source>
        <dbReference type="ARBA" id="ARBA00022737"/>
    </source>
</evidence>
<dbReference type="SUPFAM" id="SSF50978">
    <property type="entry name" value="WD40 repeat-like"/>
    <property type="match status" value="2"/>
</dbReference>
<dbReference type="STRING" id="8932.A0A2I0LP34"/>
<feature type="region of interest" description="Disordered" evidence="15">
    <location>
        <begin position="2223"/>
        <end position="2255"/>
    </location>
</feature>
<comment type="caution">
    <text evidence="20">The sequence shown here is derived from an EMBL/GenBank/DDBJ whole genome shotgun (WGS) entry which is preliminary data.</text>
</comment>
<feature type="repeat" description="TPR" evidence="14">
    <location>
        <begin position="752"/>
        <end position="785"/>
    </location>
</feature>
<protein>
    <recommendedName>
        <fullName evidence="12">WD repeat-containing protein 90</fullName>
    </recommendedName>
</protein>
<dbReference type="Pfam" id="PF13181">
    <property type="entry name" value="TPR_8"/>
    <property type="match status" value="2"/>
</dbReference>
<dbReference type="InterPro" id="IPR055441">
    <property type="entry name" value="Beta-prop_WDR90_POC16_2nd"/>
</dbReference>
<evidence type="ECO:0000259" key="18">
    <source>
        <dbReference type="Pfam" id="PF23393"/>
    </source>
</evidence>
<dbReference type="GO" id="GO:0034451">
    <property type="term" value="C:centriolar satellite"/>
    <property type="evidence" value="ECO:0007669"/>
    <property type="project" value="UniProtKB-SubCell"/>
</dbReference>
<evidence type="ECO:0000256" key="14">
    <source>
        <dbReference type="PROSITE-ProRule" id="PRU00339"/>
    </source>
</evidence>
<dbReference type="PROSITE" id="PS00678">
    <property type="entry name" value="WD_REPEATS_1"/>
    <property type="match status" value="1"/>
</dbReference>
<evidence type="ECO:0000256" key="13">
    <source>
        <dbReference type="PROSITE-ProRule" id="PRU00221"/>
    </source>
</evidence>
<dbReference type="InterPro" id="IPR015943">
    <property type="entry name" value="WD40/YVTN_repeat-like_dom_sf"/>
</dbReference>
<keyword evidence="7" id="KW-0970">Cilium biogenesis/degradation</keyword>
<reference evidence="20 21" key="1">
    <citation type="journal article" date="2013" name="Science">
        <title>Genomic diversity and evolution of the head crest in the rock pigeon.</title>
        <authorList>
            <person name="Shapiro M.D."/>
            <person name="Kronenberg Z."/>
            <person name="Li C."/>
            <person name="Domyan E.T."/>
            <person name="Pan H."/>
            <person name="Campbell M."/>
            <person name="Tan H."/>
            <person name="Huff C.D."/>
            <person name="Hu H."/>
            <person name="Vickrey A.I."/>
            <person name="Nielsen S.C."/>
            <person name="Stringham S.A."/>
            <person name="Hu H."/>
            <person name="Willerslev E."/>
            <person name="Gilbert M.T."/>
            <person name="Yandell M."/>
            <person name="Zhang G."/>
            <person name="Wang J."/>
        </authorList>
    </citation>
    <scope>NUCLEOTIDE SEQUENCE [LARGE SCALE GENOMIC DNA]</scope>
    <source>
        <tissue evidence="20">Blood</tissue>
    </source>
</reference>
<evidence type="ECO:0000256" key="8">
    <source>
        <dbReference type="ARBA" id="ARBA00022803"/>
    </source>
</evidence>
<feature type="domain" description="WDR90/POC16 second beta-propeller" evidence="18">
    <location>
        <begin position="1822"/>
        <end position="2112"/>
    </location>
</feature>
<dbReference type="GO" id="GO:0060271">
    <property type="term" value="P:cilium assembly"/>
    <property type="evidence" value="ECO:0007669"/>
    <property type="project" value="TreeGrafter"/>
</dbReference>
<keyword evidence="21" id="KW-1185">Reference proteome</keyword>
<name>A0A2I0LP34_COLLI</name>
<dbReference type="InterPro" id="IPR036322">
    <property type="entry name" value="WD40_repeat_dom_sf"/>
</dbReference>
<proteinExistence type="inferred from homology"/>
<gene>
    <name evidence="20" type="primary">WDR90</name>
    <name evidence="20" type="ORF">A306_00012529</name>
</gene>
<comment type="function">
    <text evidence="10">Microtubule-binding protein that plays a crucial role in ensuring inner core protein localization within the centriole core, as well as in maintaining the microtubule wall integrity and the overall centriole roundness and stability. Required for efficient primary cilium formation.</text>
</comment>
<dbReference type="GO" id="GO:0031514">
    <property type="term" value="C:motile cilium"/>
    <property type="evidence" value="ECO:0007669"/>
    <property type="project" value="TreeGrafter"/>
</dbReference>
<evidence type="ECO:0000313" key="21">
    <source>
        <dbReference type="Proteomes" id="UP000053872"/>
    </source>
</evidence>
<dbReference type="PANTHER" id="PTHR44314">
    <property type="entry name" value="CILIA- AND FLAGELLA-ASSOCIATED PROTEIN 70"/>
    <property type="match status" value="1"/>
</dbReference>
<dbReference type="Gene3D" id="1.25.40.10">
    <property type="entry name" value="Tetratricopeptide repeat domain"/>
    <property type="match status" value="2"/>
</dbReference>
<dbReference type="FunFam" id="2.130.10.10:FF:000522">
    <property type="entry name" value="WD repeat domain 90"/>
    <property type="match status" value="1"/>
</dbReference>
<dbReference type="PROSITE" id="PS50005">
    <property type="entry name" value="TPR"/>
    <property type="match status" value="2"/>
</dbReference>
<dbReference type="FunFam" id="2.130.10.10:FF:001417">
    <property type="entry name" value="WD repeat domain 90"/>
    <property type="match status" value="1"/>
</dbReference>
<keyword evidence="3" id="KW-0963">Cytoplasm</keyword>
<feature type="domain" description="WDR90 4th beta-propeller" evidence="17">
    <location>
        <begin position="2615"/>
        <end position="2927"/>
    </location>
</feature>
<dbReference type="InterPro" id="IPR019775">
    <property type="entry name" value="WD40_repeat_CS"/>
</dbReference>
<dbReference type="Pfam" id="PF23342">
    <property type="entry name" value="WDR90_beta-prop_4th"/>
    <property type="match status" value="1"/>
</dbReference>
<feature type="repeat" description="WD" evidence="13">
    <location>
        <begin position="2609"/>
        <end position="2650"/>
    </location>
</feature>
<organism evidence="20 21">
    <name type="scientific">Columba livia</name>
    <name type="common">Rock dove</name>
    <dbReference type="NCBI Taxonomy" id="8932"/>
    <lineage>
        <taxon>Eukaryota</taxon>
        <taxon>Metazoa</taxon>
        <taxon>Chordata</taxon>
        <taxon>Craniata</taxon>
        <taxon>Vertebrata</taxon>
        <taxon>Euteleostomi</taxon>
        <taxon>Archelosauria</taxon>
        <taxon>Archosauria</taxon>
        <taxon>Dinosauria</taxon>
        <taxon>Saurischia</taxon>
        <taxon>Theropoda</taxon>
        <taxon>Coelurosauria</taxon>
        <taxon>Aves</taxon>
        <taxon>Neognathae</taxon>
        <taxon>Neoaves</taxon>
        <taxon>Columbimorphae</taxon>
        <taxon>Columbiformes</taxon>
        <taxon>Columbidae</taxon>
        <taxon>Columba</taxon>
    </lineage>
</organism>
<dbReference type="Pfam" id="PF05018">
    <property type="entry name" value="CFA20_dom"/>
    <property type="match status" value="1"/>
</dbReference>
<dbReference type="InParanoid" id="A0A2I0LP34"/>
<evidence type="ECO:0000256" key="7">
    <source>
        <dbReference type="ARBA" id="ARBA00022794"/>
    </source>
</evidence>
<dbReference type="GO" id="GO:0003341">
    <property type="term" value="P:cilium movement"/>
    <property type="evidence" value="ECO:0007669"/>
    <property type="project" value="TreeGrafter"/>
</dbReference>
<dbReference type="GO" id="GO:0005874">
    <property type="term" value="C:microtubule"/>
    <property type="evidence" value="ECO:0007669"/>
    <property type="project" value="UniProtKB-KW"/>
</dbReference>
<keyword evidence="6" id="KW-0677">Repeat</keyword>
<dbReference type="InterPro" id="IPR055439">
    <property type="entry name" value="Beta-prop_EML_1st"/>
</dbReference>
<evidence type="ECO:0000256" key="5">
    <source>
        <dbReference type="ARBA" id="ARBA00022701"/>
    </source>
</evidence>
<feature type="region of interest" description="Disordered" evidence="15">
    <location>
        <begin position="1"/>
        <end position="42"/>
    </location>
</feature>
<dbReference type="Pfam" id="PF23409">
    <property type="entry name" value="Beta-prop_EML"/>
    <property type="match status" value="1"/>
</dbReference>
<evidence type="ECO:0000256" key="15">
    <source>
        <dbReference type="SAM" id="MobiDB-lite"/>
    </source>
</evidence>
<dbReference type="InterPro" id="IPR019734">
    <property type="entry name" value="TPR_rpt"/>
</dbReference>
<feature type="domain" description="EML-like first beta-propeller" evidence="19">
    <location>
        <begin position="2326"/>
        <end position="2545"/>
    </location>
</feature>
<evidence type="ECO:0000256" key="10">
    <source>
        <dbReference type="ARBA" id="ARBA00060089"/>
    </source>
</evidence>
<evidence type="ECO:0000256" key="3">
    <source>
        <dbReference type="ARBA" id="ARBA00022490"/>
    </source>
</evidence>
<feature type="repeat" description="WD" evidence="13">
    <location>
        <begin position="2701"/>
        <end position="2731"/>
    </location>
</feature>
<keyword evidence="4 13" id="KW-0853">WD repeat</keyword>
<dbReference type="InterPro" id="IPR001680">
    <property type="entry name" value="WD40_rpt"/>
</dbReference>
<dbReference type="SMART" id="SM00320">
    <property type="entry name" value="WD40"/>
    <property type="match status" value="20"/>
</dbReference>